<accession>A0A4R5N8H8</accession>
<dbReference type="Proteomes" id="UP000295681">
    <property type="component" value="Unassembled WGS sequence"/>
</dbReference>
<dbReference type="EMBL" id="PUFI01000014">
    <property type="protein sequence ID" value="TDG67920.1"/>
    <property type="molecule type" value="Genomic_DNA"/>
</dbReference>
<dbReference type="AlphaFoldDB" id="A0A4R5N8H8"/>
<sequence length="68" mass="8213">MRNFYDVLQLLKEFDVYIHVGKRLWDIQMAALEIDNLYQADLLNDKQYAQIKLVLAHEHRLELIQNQI</sequence>
<protein>
    <recommendedName>
        <fullName evidence="3">DUF910 domain-containing protein</fullName>
    </recommendedName>
</protein>
<proteinExistence type="predicted"/>
<dbReference type="InterPro" id="IPR023164">
    <property type="entry name" value="YqgQ-like_sf"/>
</dbReference>
<name>A0A4R5N8H8_9LACO</name>
<dbReference type="InterPro" id="IPR009256">
    <property type="entry name" value="YqgQ-like"/>
</dbReference>
<dbReference type="RefSeq" id="WP_010007352.1">
    <property type="nucleotide sequence ID" value="NZ_JAGYGP010000001.1"/>
</dbReference>
<gene>
    <name evidence="1" type="ORF">C5L23_000226</name>
</gene>
<dbReference type="Gene3D" id="1.10.287.760">
    <property type="entry name" value="YqgQ-like"/>
    <property type="match status" value="1"/>
</dbReference>
<dbReference type="Pfam" id="PF06014">
    <property type="entry name" value="YqgQ-like"/>
    <property type="match status" value="1"/>
</dbReference>
<evidence type="ECO:0000313" key="1">
    <source>
        <dbReference type="EMBL" id="TDG67920.1"/>
    </source>
</evidence>
<organism evidence="1 2">
    <name type="scientific">Leuconostoc fallax</name>
    <dbReference type="NCBI Taxonomy" id="1251"/>
    <lineage>
        <taxon>Bacteria</taxon>
        <taxon>Bacillati</taxon>
        <taxon>Bacillota</taxon>
        <taxon>Bacilli</taxon>
        <taxon>Lactobacillales</taxon>
        <taxon>Lactobacillaceae</taxon>
        <taxon>Leuconostoc</taxon>
    </lineage>
</organism>
<evidence type="ECO:0000313" key="2">
    <source>
        <dbReference type="Proteomes" id="UP000295681"/>
    </source>
</evidence>
<comment type="caution">
    <text evidence="1">The sequence shown here is derived from an EMBL/GenBank/DDBJ whole genome shotgun (WGS) entry which is preliminary data.</text>
</comment>
<evidence type="ECO:0008006" key="3">
    <source>
        <dbReference type="Google" id="ProtNLM"/>
    </source>
</evidence>
<keyword evidence="2" id="KW-1185">Reference proteome</keyword>
<reference evidence="1 2" key="1">
    <citation type="journal article" date="2019" name="Appl. Microbiol. Biotechnol.">
        <title>Uncovering carbohydrate metabolism through a genotype-phenotype association study of 56 lactic acid bacteria genomes.</title>
        <authorList>
            <person name="Buron-Moles G."/>
            <person name="Chailyan A."/>
            <person name="Dolejs I."/>
            <person name="Forster J."/>
            <person name="Miks M.H."/>
        </authorList>
    </citation>
    <scope>NUCLEOTIDE SEQUENCE [LARGE SCALE GENOMIC DNA]</scope>
    <source>
        <strain evidence="1 2">ATCC 700006</strain>
    </source>
</reference>
<dbReference type="SUPFAM" id="SSF158379">
    <property type="entry name" value="YqgQ-like"/>
    <property type="match status" value="1"/>
</dbReference>
<dbReference type="STRING" id="907931.GCA_000165675_01309"/>